<reference evidence="1" key="1">
    <citation type="submission" date="2022-08" db="UniProtKB">
        <authorList>
            <consortium name="EnsemblMetazoa"/>
        </authorList>
    </citation>
    <scope>IDENTIFICATION</scope>
    <source>
        <strain evidence="1">Israel</strain>
    </source>
</reference>
<dbReference type="VEuPathDB" id="VectorBase:PPAPM1_008197"/>
<dbReference type="AlphaFoldDB" id="A0A1B0D880"/>
<accession>A0A1B0D880</accession>
<sequence>MNLFSSFAANNSLWLLWYRVVLGSPEVLEQSEGLCVASLFCFFNGEVMAQVKRKWRTLFFRPRANSYTATQVSVSEVV</sequence>
<proteinExistence type="predicted"/>
<keyword evidence="2" id="KW-1185">Reference proteome</keyword>
<organism evidence="1 2">
    <name type="scientific">Phlebotomus papatasi</name>
    <name type="common">Sandfly</name>
    <dbReference type="NCBI Taxonomy" id="29031"/>
    <lineage>
        <taxon>Eukaryota</taxon>
        <taxon>Metazoa</taxon>
        <taxon>Ecdysozoa</taxon>
        <taxon>Arthropoda</taxon>
        <taxon>Hexapoda</taxon>
        <taxon>Insecta</taxon>
        <taxon>Pterygota</taxon>
        <taxon>Neoptera</taxon>
        <taxon>Endopterygota</taxon>
        <taxon>Diptera</taxon>
        <taxon>Nematocera</taxon>
        <taxon>Psychodoidea</taxon>
        <taxon>Psychodidae</taxon>
        <taxon>Phlebotomus</taxon>
        <taxon>Phlebotomus</taxon>
    </lineage>
</organism>
<protein>
    <submittedName>
        <fullName evidence="1">Uncharacterized protein</fullName>
    </submittedName>
</protein>
<dbReference type="EMBL" id="AJVK01027275">
    <property type="status" value="NOT_ANNOTATED_CDS"/>
    <property type="molecule type" value="Genomic_DNA"/>
</dbReference>
<evidence type="ECO:0000313" key="1">
    <source>
        <dbReference type="EnsemblMetazoa" id="PPAI003753-PA"/>
    </source>
</evidence>
<dbReference type="Proteomes" id="UP000092462">
    <property type="component" value="Unassembled WGS sequence"/>
</dbReference>
<dbReference type="VEuPathDB" id="VectorBase:PPAI003753"/>
<dbReference type="EnsemblMetazoa" id="PPAI003753-RA">
    <property type="protein sequence ID" value="PPAI003753-PA"/>
    <property type="gene ID" value="PPAI003753"/>
</dbReference>
<name>A0A1B0D880_PHLPP</name>
<dbReference type="EMBL" id="AJVK01027274">
    <property type="status" value="NOT_ANNOTATED_CDS"/>
    <property type="molecule type" value="Genomic_DNA"/>
</dbReference>
<evidence type="ECO:0000313" key="2">
    <source>
        <dbReference type="Proteomes" id="UP000092462"/>
    </source>
</evidence>